<evidence type="ECO:0000313" key="2">
    <source>
        <dbReference type="Proteomes" id="UP000682928"/>
    </source>
</evidence>
<gene>
    <name evidence="1" type="ORF">ENKO_43680</name>
</gene>
<dbReference type="Proteomes" id="UP000682928">
    <property type="component" value="Plasmid pENKO-1"/>
</dbReference>
<proteinExistence type="predicted"/>
<dbReference type="AlphaFoldDB" id="A0AA86JG33"/>
<reference evidence="1" key="1">
    <citation type="submission" date="2021-04" db="EMBL/GenBank/DDBJ databases">
        <title>Difference and commonality of drug resistance evolution in various bacteria. and drug sensitivity profiles.</title>
        <authorList>
            <person name="Maeda T."/>
            <person name="Shibai A."/>
            <person name="Kawada K."/>
            <person name="Kotani H."/>
            <person name="Tarusawa Y."/>
            <person name="Tanabe K."/>
            <person name="Furusawa C."/>
        </authorList>
    </citation>
    <scope>NUCLEOTIDE SEQUENCE</scope>
    <source>
        <strain evidence="1">JCM 8580</strain>
        <plasmid evidence="1">pENKO-1</plasmid>
    </source>
</reference>
<dbReference type="InterPro" id="IPR009385">
    <property type="entry name" value="Plasmid_inh_PsiB"/>
</dbReference>
<dbReference type="RefSeq" id="WP_088222234.1">
    <property type="nucleotide sequence ID" value="NZ_AP024591.1"/>
</dbReference>
<geneLocation type="plasmid" evidence="1 2">
    <name>pENKO-1</name>
</geneLocation>
<dbReference type="EMBL" id="AP024591">
    <property type="protein sequence ID" value="BCU57774.1"/>
    <property type="molecule type" value="Genomic_DNA"/>
</dbReference>
<dbReference type="Gene3D" id="3.40.50.11880">
    <property type="entry name" value="Plasmid SOS inhibition protein"/>
    <property type="match status" value="1"/>
</dbReference>
<accession>A0AA86JG33</accession>
<protein>
    <submittedName>
        <fullName evidence="1">Recombinase</fullName>
    </submittedName>
</protein>
<sequence>MKKFSLMQMNAMIPAEFEQLREQGEEYRRELSNAVVGLISAPAGWQVNAEYRGEFGGLFPVQVRYTPQDGESYGVCLCSPGELSPGWLVVLISQDARFTRILHQSDTLEPEAVITLISRVAGLHRLNCGAGT</sequence>
<dbReference type="NCBIfam" id="NF010255">
    <property type="entry name" value="PRK13701.1"/>
    <property type="match status" value="1"/>
</dbReference>
<dbReference type="Pfam" id="PF06290">
    <property type="entry name" value="PsiB"/>
    <property type="match status" value="1"/>
</dbReference>
<name>A0AA86JG33_9ENTR</name>
<evidence type="ECO:0000313" key="1">
    <source>
        <dbReference type="EMBL" id="BCU57774.1"/>
    </source>
</evidence>
<dbReference type="InterPro" id="IPR038131">
    <property type="entry name" value="PsiB-like_sf"/>
</dbReference>
<organism evidence="1 2">
    <name type="scientific">Enterobacter kobei</name>
    <dbReference type="NCBI Taxonomy" id="208224"/>
    <lineage>
        <taxon>Bacteria</taxon>
        <taxon>Pseudomonadati</taxon>
        <taxon>Pseudomonadota</taxon>
        <taxon>Gammaproteobacteria</taxon>
        <taxon>Enterobacterales</taxon>
        <taxon>Enterobacteriaceae</taxon>
        <taxon>Enterobacter</taxon>
        <taxon>Enterobacter cloacae complex</taxon>
    </lineage>
</organism>
<keyword evidence="1" id="KW-0614">Plasmid</keyword>